<sequence>MKITNKKILAVLLIAATLTGCDSLKNKMKGEDTKVEEPTSNEDAAKKEGEEDAEHYESTEKEGEEGKEGEEPTEKEGEDSSEAETDPGMTAKERLEDAIFNNRVQARAAEILLEEVPESLTEETKAKLEKLVEDSNALIEKAEAALESL</sequence>
<feature type="coiled-coil region" evidence="1">
    <location>
        <begin position="121"/>
        <end position="148"/>
    </location>
</feature>
<accession>A0ABS7SYW3</accession>
<organism evidence="3 4">
    <name type="scientific">Anaerococcus murdochii</name>
    <dbReference type="NCBI Taxonomy" id="411577"/>
    <lineage>
        <taxon>Bacteria</taxon>
        <taxon>Bacillati</taxon>
        <taxon>Bacillota</taxon>
        <taxon>Tissierellia</taxon>
        <taxon>Tissierellales</taxon>
        <taxon>Peptoniphilaceae</taxon>
        <taxon>Anaerococcus</taxon>
    </lineage>
</organism>
<evidence type="ECO:0000313" key="3">
    <source>
        <dbReference type="EMBL" id="MBZ2386734.1"/>
    </source>
</evidence>
<proteinExistence type="predicted"/>
<dbReference type="RefSeq" id="WP_223419110.1">
    <property type="nucleotide sequence ID" value="NZ_JAIPME010000002.1"/>
</dbReference>
<protein>
    <recommendedName>
        <fullName evidence="5">Lipoprotein</fullName>
    </recommendedName>
</protein>
<dbReference type="PROSITE" id="PS51257">
    <property type="entry name" value="PROKAR_LIPOPROTEIN"/>
    <property type="match status" value="1"/>
</dbReference>
<dbReference type="EMBL" id="JAIPME010000002">
    <property type="protein sequence ID" value="MBZ2386734.1"/>
    <property type="molecule type" value="Genomic_DNA"/>
</dbReference>
<evidence type="ECO:0008006" key="5">
    <source>
        <dbReference type="Google" id="ProtNLM"/>
    </source>
</evidence>
<feature type="compositionally biased region" description="Acidic residues" evidence="2">
    <location>
        <begin position="76"/>
        <end position="85"/>
    </location>
</feature>
<reference evidence="3 4" key="1">
    <citation type="submission" date="2021-08" db="EMBL/GenBank/DDBJ databases">
        <title>FDA dAtabase for Regulatory Grade micrObial Sequences (FDA-ARGOS): Supporting development and validation of Infectious Disease Dx tests.</title>
        <authorList>
            <person name="Sproer C."/>
            <person name="Gronow S."/>
            <person name="Severitt S."/>
            <person name="Schroder I."/>
            <person name="Tallon L."/>
            <person name="Sadzewicz L."/>
            <person name="Zhao X."/>
            <person name="Boylan J."/>
            <person name="Ott S."/>
            <person name="Bowen H."/>
            <person name="Vavikolanu K."/>
            <person name="Hazen T."/>
            <person name="Aluvathingal J."/>
            <person name="Nadendla S."/>
            <person name="Lowell S."/>
            <person name="Myers T."/>
            <person name="Yan Y."/>
            <person name="Sichtig H."/>
        </authorList>
    </citation>
    <scope>NUCLEOTIDE SEQUENCE [LARGE SCALE GENOMIC DNA]</scope>
    <source>
        <strain evidence="3 4">FDAARGOS_1460</strain>
    </source>
</reference>
<keyword evidence="1" id="KW-0175">Coiled coil</keyword>
<comment type="caution">
    <text evidence="3">The sequence shown here is derived from an EMBL/GenBank/DDBJ whole genome shotgun (WGS) entry which is preliminary data.</text>
</comment>
<evidence type="ECO:0000313" key="4">
    <source>
        <dbReference type="Proteomes" id="UP000734271"/>
    </source>
</evidence>
<keyword evidence="4" id="KW-1185">Reference proteome</keyword>
<name>A0ABS7SYW3_9FIRM</name>
<dbReference type="Proteomes" id="UP000734271">
    <property type="component" value="Unassembled WGS sequence"/>
</dbReference>
<feature type="compositionally biased region" description="Basic and acidic residues" evidence="2">
    <location>
        <begin position="24"/>
        <end position="75"/>
    </location>
</feature>
<evidence type="ECO:0000256" key="1">
    <source>
        <dbReference type="SAM" id="Coils"/>
    </source>
</evidence>
<evidence type="ECO:0000256" key="2">
    <source>
        <dbReference type="SAM" id="MobiDB-lite"/>
    </source>
</evidence>
<feature type="region of interest" description="Disordered" evidence="2">
    <location>
        <begin position="22"/>
        <end position="95"/>
    </location>
</feature>
<gene>
    <name evidence="3" type="ORF">K8P03_05505</name>
</gene>